<sequence>MLELHSQALATNGSGTGAAYADGTGEETCADETEALLLSRGLELASPPAIHSVLDGHPLLRSMLIEDTKDP</sequence>
<keyword evidence="3" id="KW-1185">Reference proteome</keyword>
<dbReference type="AlphaFoldDB" id="A0A8S4RRM0"/>
<organism evidence="2 3">
    <name type="scientific">Pararge aegeria aegeria</name>
    <dbReference type="NCBI Taxonomy" id="348720"/>
    <lineage>
        <taxon>Eukaryota</taxon>
        <taxon>Metazoa</taxon>
        <taxon>Ecdysozoa</taxon>
        <taxon>Arthropoda</taxon>
        <taxon>Hexapoda</taxon>
        <taxon>Insecta</taxon>
        <taxon>Pterygota</taxon>
        <taxon>Neoptera</taxon>
        <taxon>Endopterygota</taxon>
        <taxon>Lepidoptera</taxon>
        <taxon>Glossata</taxon>
        <taxon>Ditrysia</taxon>
        <taxon>Papilionoidea</taxon>
        <taxon>Nymphalidae</taxon>
        <taxon>Satyrinae</taxon>
        <taxon>Satyrini</taxon>
        <taxon>Parargina</taxon>
        <taxon>Pararge</taxon>
    </lineage>
</organism>
<dbReference type="OrthoDB" id="6050183at2759"/>
<reference evidence="2" key="1">
    <citation type="submission" date="2022-03" db="EMBL/GenBank/DDBJ databases">
        <authorList>
            <person name="Lindestad O."/>
        </authorList>
    </citation>
    <scope>NUCLEOTIDE SEQUENCE</scope>
</reference>
<proteinExistence type="predicted"/>
<evidence type="ECO:0000313" key="3">
    <source>
        <dbReference type="Proteomes" id="UP000838756"/>
    </source>
</evidence>
<name>A0A8S4RRM0_9NEOP</name>
<feature type="region of interest" description="Disordered" evidence="1">
    <location>
        <begin position="1"/>
        <end position="27"/>
    </location>
</feature>
<dbReference type="EMBL" id="CAKXAJ010025401">
    <property type="protein sequence ID" value="CAH2238824.1"/>
    <property type="molecule type" value="Genomic_DNA"/>
</dbReference>
<evidence type="ECO:0000256" key="1">
    <source>
        <dbReference type="SAM" id="MobiDB-lite"/>
    </source>
</evidence>
<dbReference type="Proteomes" id="UP000838756">
    <property type="component" value="Unassembled WGS sequence"/>
</dbReference>
<protein>
    <submittedName>
        <fullName evidence="2">Jg23236 protein</fullName>
    </submittedName>
</protein>
<gene>
    <name evidence="2" type="primary">jg23236</name>
    <name evidence="2" type="ORF">PAEG_LOCUS15863</name>
</gene>
<evidence type="ECO:0000313" key="2">
    <source>
        <dbReference type="EMBL" id="CAH2238824.1"/>
    </source>
</evidence>
<comment type="caution">
    <text evidence="2">The sequence shown here is derived from an EMBL/GenBank/DDBJ whole genome shotgun (WGS) entry which is preliminary data.</text>
</comment>
<accession>A0A8S4RRM0</accession>